<proteinExistence type="predicted"/>
<dbReference type="AlphaFoldDB" id="A0A022RPS6"/>
<feature type="region of interest" description="Disordered" evidence="1">
    <location>
        <begin position="57"/>
        <end position="76"/>
    </location>
</feature>
<dbReference type="eggNOG" id="ENOG502QSE4">
    <property type="taxonomic scope" value="Eukaryota"/>
</dbReference>
<reference evidence="2 3" key="1">
    <citation type="journal article" date="2013" name="Proc. Natl. Acad. Sci. U.S.A.">
        <title>Fine-scale variation in meiotic recombination in Mimulus inferred from population shotgun sequencing.</title>
        <authorList>
            <person name="Hellsten U."/>
            <person name="Wright K.M."/>
            <person name="Jenkins J."/>
            <person name="Shu S."/>
            <person name="Yuan Y."/>
            <person name="Wessler S.R."/>
            <person name="Schmutz J."/>
            <person name="Willis J.H."/>
            <person name="Rokhsar D.S."/>
        </authorList>
    </citation>
    <scope>NUCLEOTIDE SEQUENCE [LARGE SCALE GENOMIC DNA]</scope>
    <source>
        <strain evidence="3">cv. DUN x IM62</strain>
    </source>
</reference>
<feature type="region of interest" description="Disordered" evidence="1">
    <location>
        <begin position="1"/>
        <end position="42"/>
    </location>
</feature>
<dbReference type="PANTHER" id="PTHR31390:SF12">
    <property type="entry name" value="PUTATIVE (DUF3527)-RELATED"/>
    <property type="match status" value="1"/>
</dbReference>
<protein>
    <submittedName>
        <fullName evidence="2">Uncharacterized protein</fullName>
    </submittedName>
</protein>
<dbReference type="EMBL" id="KI630319">
    <property type="protein sequence ID" value="EYU41803.1"/>
    <property type="molecule type" value="Genomic_DNA"/>
</dbReference>
<dbReference type="InterPro" id="IPR021916">
    <property type="entry name" value="DUF3527"/>
</dbReference>
<gene>
    <name evidence="2" type="ORF">MIMGU_mgv1a007443mg</name>
</gene>
<dbReference type="STRING" id="4155.A0A022RPS6"/>
<sequence>MSRSFSFKDSSEVPQLSSTYTAVKSGPVKPEVDNHNRGRSSPLRRLLDPLLKHKGPQSTEIVKPLSRSLHSTTNGTTKGSTLQALLQLTLKNGLPFFKFVVDNSNDMLAAAVKRLPVPGKSDPCMVYVFYSVHEIRKKGMKWMNQGSKGKDCNLGYKVVGQMKISNSYYPKGNARDSSVWNARECVMYGADSSGGLVDKKTPEFVPNKEIVAIVVKNSSRNSNQFCEEREFSECASPVIFGTEENKSSNGTVVILPGGVHGVPVKGAPSSLISRWSSGGSCDCGGWDVGCKLRILSDDIKSSKNLPDIDHFNLFAQGGDEKSKPVFSLKPFSNELYSIELDASVSLLEAFATCVAYVTCWKFPEILDTLSEGEHFQENIVETDIRRTTKIIPTKYVTCPPLSPAGRI</sequence>
<evidence type="ECO:0000313" key="3">
    <source>
        <dbReference type="Proteomes" id="UP000030748"/>
    </source>
</evidence>
<accession>A0A022RPS6</accession>
<organism evidence="2 3">
    <name type="scientific">Erythranthe guttata</name>
    <name type="common">Yellow monkey flower</name>
    <name type="synonym">Mimulus guttatus</name>
    <dbReference type="NCBI Taxonomy" id="4155"/>
    <lineage>
        <taxon>Eukaryota</taxon>
        <taxon>Viridiplantae</taxon>
        <taxon>Streptophyta</taxon>
        <taxon>Embryophyta</taxon>
        <taxon>Tracheophyta</taxon>
        <taxon>Spermatophyta</taxon>
        <taxon>Magnoliopsida</taxon>
        <taxon>eudicotyledons</taxon>
        <taxon>Gunneridae</taxon>
        <taxon>Pentapetalae</taxon>
        <taxon>asterids</taxon>
        <taxon>lamiids</taxon>
        <taxon>Lamiales</taxon>
        <taxon>Phrymaceae</taxon>
        <taxon>Erythranthe</taxon>
    </lineage>
</organism>
<name>A0A022RPS6_ERYGU</name>
<dbReference type="Pfam" id="PF12043">
    <property type="entry name" value="DUF3527"/>
    <property type="match status" value="2"/>
</dbReference>
<keyword evidence="3" id="KW-1185">Reference proteome</keyword>
<evidence type="ECO:0000256" key="1">
    <source>
        <dbReference type="SAM" id="MobiDB-lite"/>
    </source>
</evidence>
<dbReference type="PANTHER" id="PTHR31390">
    <property type="entry name" value="EXPRESSED PROTEIN"/>
    <property type="match status" value="1"/>
</dbReference>
<feature type="compositionally biased region" description="Polar residues" evidence="1">
    <location>
        <begin position="1"/>
        <end position="22"/>
    </location>
</feature>
<dbReference type="Proteomes" id="UP000030748">
    <property type="component" value="Unassembled WGS sequence"/>
</dbReference>
<evidence type="ECO:0000313" key="2">
    <source>
        <dbReference type="EMBL" id="EYU41803.1"/>
    </source>
</evidence>